<accession>A0A252ANP2</accession>
<sequence length="72" mass="7861">MPKSALNQGRNTVDYTQIAVSAVEALIQNGPTIVEDIKALLAPIKEGREPTDAEWAFAEQQLDIANAMVQEH</sequence>
<name>A0A252ANP2_9PROT</name>
<dbReference type="Proteomes" id="UP000194641">
    <property type="component" value="Unassembled WGS sequence"/>
</dbReference>
<gene>
    <name evidence="1" type="ORF">HK17_11715</name>
</gene>
<comment type="caution">
    <text evidence="1">The sequence shown here is derived from an EMBL/GenBank/DDBJ whole genome shotgun (WGS) entry which is preliminary data.</text>
</comment>
<evidence type="ECO:0000313" key="2">
    <source>
        <dbReference type="Proteomes" id="UP000194641"/>
    </source>
</evidence>
<protein>
    <submittedName>
        <fullName evidence="1">Uncharacterized protein</fullName>
    </submittedName>
</protein>
<dbReference type="AlphaFoldDB" id="A0A252ANP2"/>
<evidence type="ECO:0000313" key="1">
    <source>
        <dbReference type="EMBL" id="OUI91405.1"/>
    </source>
</evidence>
<proteinExistence type="predicted"/>
<reference evidence="2" key="1">
    <citation type="submission" date="2014-06" db="EMBL/GenBank/DDBJ databases">
        <authorList>
            <person name="Winans N.J."/>
            <person name="Newell P.D."/>
            <person name="Douglas A.E."/>
        </authorList>
    </citation>
    <scope>NUCLEOTIDE SEQUENCE [LARGE SCALE GENOMIC DNA]</scope>
</reference>
<organism evidence="1 2">
    <name type="scientific">Acetobacter indonesiensis</name>
    <dbReference type="NCBI Taxonomy" id="104101"/>
    <lineage>
        <taxon>Bacteria</taxon>
        <taxon>Pseudomonadati</taxon>
        <taxon>Pseudomonadota</taxon>
        <taxon>Alphaproteobacteria</taxon>
        <taxon>Acetobacterales</taxon>
        <taxon>Acetobacteraceae</taxon>
        <taxon>Acetobacter</taxon>
    </lineage>
</organism>
<dbReference type="EMBL" id="JOPA01000037">
    <property type="protein sequence ID" value="OUI91405.1"/>
    <property type="molecule type" value="Genomic_DNA"/>
</dbReference>